<dbReference type="GO" id="GO:0008270">
    <property type="term" value="F:zinc ion binding"/>
    <property type="evidence" value="ECO:0007669"/>
    <property type="project" value="UniProtKB-KW"/>
</dbReference>
<sequence length="546" mass="61461">MLDDDDVYIGTYLFCRAHGCEFCNECCIDHRFTNNLRMMDNLHAAFPTFTETDFMNRPPISYILDKAVETKSSRPKERAYECREHNKTDCSICFDWAKLTIDNMKRQNKLKNSKAIAVDITRQEKMKFLHSMGIELLPSTRLPDDAIERKFRGAIDASQSFANLIQKPPFNPSSFPLWSKKNASKSLLDSVKRGNMIEAFANAQARSQGKENAWDMYENVFVDIRQTVMSLASGFDKGVISAIAQDKDHIYAICIRVVEVRQLDNGVPAIVVLYCRGTRDTPANDTIPWVQEVLSKSASKTVPLLQIVASLEEQKLLLAILNMNARRLSDQFSPNRSRSEGPFGLSFLLPLAPLGQQDVGALTNHTGCTVCGKKTTSRCSQCLSAEYCGTECQKLHWKEHKSMCNSLKGGEWITITFSMLPLETRLAAKKGEKLYFTLFNKSSGLSADANRKVYDTDNPPPIPSNIHGDNSFLVKLQKGTSVIIYDRTRSLQAYLCSDVDPKGYEKAMAQMHTGPRGIKVYRWAKRTGESQLSVCINKAPLIDPQW</sequence>
<comment type="caution">
    <text evidence="6">The sequence shown here is derived from an EMBL/GenBank/DDBJ whole genome shotgun (WGS) entry which is preliminary data.</text>
</comment>
<dbReference type="InterPro" id="IPR024119">
    <property type="entry name" value="TF_DEAF-1"/>
</dbReference>
<dbReference type="Gene3D" id="6.10.140.2220">
    <property type="match status" value="1"/>
</dbReference>
<feature type="domain" description="MYND-type" evidence="5">
    <location>
        <begin position="368"/>
        <end position="404"/>
    </location>
</feature>
<keyword evidence="3" id="KW-0862">Zinc</keyword>
<dbReference type="Pfam" id="PF01753">
    <property type="entry name" value="zf-MYND"/>
    <property type="match status" value="1"/>
</dbReference>
<evidence type="ECO:0000256" key="3">
    <source>
        <dbReference type="ARBA" id="ARBA00022833"/>
    </source>
</evidence>
<evidence type="ECO:0000313" key="7">
    <source>
        <dbReference type="Proteomes" id="UP001150238"/>
    </source>
</evidence>
<dbReference type="EMBL" id="JANVFS010000040">
    <property type="protein sequence ID" value="KAJ4467712.1"/>
    <property type="molecule type" value="Genomic_DNA"/>
</dbReference>
<dbReference type="GO" id="GO:0000981">
    <property type="term" value="F:DNA-binding transcription factor activity, RNA polymerase II-specific"/>
    <property type="evidence" value="ECO:0007669"/>
    <property type="project" value="TreeGrafter"/>
</dbReference>
<dbReference type="PROSITE" id="PS50865">
    <property type="entry name" value="ZF_MYND_2"/>
    <property type="match status" value="1"/>
</dbReference>
<accession>A0A9W9DGC6</accession>
<dbReference type="AlphaFoldDB" id="A0A9W9DGC6"/>
<reference evidence="6" key="2">
    <citation type="journal article" date="2023" name="Proc. Natl. Acad. Sci. U.S.A.">
        <title>A global phylogenomic analysis of the shiitake genus Lentinula.</title>
        <authorList>
            <person name="Sierra-Patev S."/>
            <person name="Min B."/>
            <person name="Naranjo-Ortiz M."/>
            <person name="Looney B."/>
            <person name="Konkel Z."/>
            <person name="Slot J.C."/>
            <person name="Sakamoto Y."/>
            <person name="Steenwyk J.L."/>
            <person name="Rokas A."/>
            <person name="Carro J."/>
            <person name="Camarero S."/>
            <person name="Ferreira P."/>
            <person name="Molpeceres G."/>
            <person name="Ruiz-Duenas F.J."/>
            <person name="Serrano A."/>
            <person name="Henrissat B."/>
            <person name="Drula E."/>
            <person name="Hughes K.W."/>
            <person name="Mata J.L."/>
            <person name="Ishikawa N.K."/>
            <person name="Vargas-Isla R."/>
            <person name="Ushijima S."/>
            <person name="Smith C.A."/>
            <person name="Donoghue J."/>
            <person name="Ahrendt S."/>
            <person name="Andreopoulos W."/>
            <person name="He G."/>
            <person name="LaButti K."/>
            <person name="Lipzen A."/>
            <person name="Ng V."/>
            <person name="Riley R."/>
            <person name="Sandor L."/>
            <person name="Barry K."/>
            <person name="Martinez A.T."/>
            <person name="Xiao Y."/>
            <person name="Gibbons J.G."/>
            <person name="Terashima K."/>
            <person name="Grigoriev I.V."/>
            <person name="Hibbett D."/>
        </authorList>
    </citation>
    <scope>NUCLEOTIDE SEQUENCE</scope>
    <source>
        <strain evidence="6">Sp2 HRB7682 ss15</strain>
    </source>
</reference>
<evidence type="ECO:0000256" key="4">
    <source>
        <dbReference type="PROSITE-ProRule" id="PRU00134"/>
    </source>
</evidence>
<gene>
    <name evidence="6" type="ORF">C8J55DRAFT_226590</name>
</gene>
<dbReference type="SUPFAM" id="SSF144232">
    <property type="entry name" value="HIT/MYND zinc finger-like"/>
    <property type="match status" value="1"/>
</dbReference>
<proteinExistence type="predicted"/>
<evidence type="ECO:0000313" key="6">
    <source>
        <dbReference type="EMBL" id="KAJ4467712.1"/>
    </source>
</evidence>
<dbReference type="PANTHER" id="PTHR10237">
    <property type="entry name" value="DEFORMED EPIDERMAL AUTOREGULATORY FACTOR 1 HOMOLOG SUPPRESSIN"/>
    <property type="match status" value="1"/>
</dbReference>
<keyword evidence="1" id="KW-0479">Metal-binding</keyword>
<dbReference type="InterPro" id="IPR002893">
    <property type="entry name" value="Znf_MYND"/>
</dbReference>
<organism evidence="6 7">
    <name type="scientific">Lentinula lateritia</name>
    <dbReference type="NCBI Taxonomy" id="40482"/>
    <lineage>
        <taxon>Eukaryota</taxon>
        <taxon>Fungi</taxon>
        <taxon>Dikarya</taxon>
        <taxon>Basidiomycota</taxon>
        <taxon>Agaricomycotina</taxon>
        <taxon>Agaricomycetes</taxon>
        <taxon>Agaricomycetidae</taxon>
        <taxon>Agaricales</taxon>
        <taxon>Marasmiineae</taxon>
        <taxon>Omphalotaceae</taxon>
        <taxon>Lentinula</taxon>
    </lineage>
</organism>
<evidence type="ECO:0000256" key="1">
    <source>
        <dbReference type="ARBA" id="ARBA00022723"/>
    </source>
</evidence>
<dbReference type="PANTHER" id="PTHR10237:SF14">
    <property type="entry name" value="MYND-TYPE DOMAIN-CONTAINING PROTEIN"/>
    <property type="match status" value="1"/>
</dbReference>
<evidence type="ECO:0000256" key="2">
    <source>
        <dbReference type="ARBA" id="ARBA00022771"/>
    </source>
</evidence>
<dbReference type="Proteomes" id="UP001150238">
    <property type="component" value="Unassembled WGS sequence"/>
</dbReference>
<evidence type="ECO:0000259" key="5">
    <source>
        <dbReference type="PROSITE" id="PS50865"/>
    </source>
</evidence>
<dbReference type="GO" id="GO:0005634">
    <property type="term" value="C:nucleus"/>
    <property type="evidence" value="ECO:0007669"/>
    <property type="project" value="TreeGrafter"/>
</dbReference>
<name>A0A9W9DGC6_9AGAR</name>
<protein>
    <recommendedName>
        <fullName evidence="5">MYND-type domain-containing protein</fullName>
    </recommendedName>
</protein>
<keyword evidence="2 4" id="KW-0863">Zinc-finger</keyword>
<reference evidence="6" key="1">
    <citation type="submission" date="2022-08" db="EMBL/GenBank/DDBJ databases">
        <authorList>
            <consortium name="DOE Joint Genome Institute"/>
            <person name="Min B."/>
            <person name="Riley R."/>
            <person name="Sierra-Patev S."/>
            <person name="Naranjo-Ortiz M."/>
            <person name="Looney B."/>
            <person name="Konkel Z."/>
            <person name="Slot J.C."/>
            <person name="Sakamoto Y."/>
            <person name="Steenwyk J.L."/>
            <person name="Rokas A."/>
            <person name="Carro J."/>
            <person name="Camarero S."/>
            <person name="Ferreira P."/>
            <person name="Molpeceres G."/>
            <person name="Ruiz-Duenas F.J."/>
            <person name="Serrano A."/>
            <person name="Henrissat B."/>
            <person name="Drula E."/>
            <person name="Hughes K.W."/>
            <person name="Mata J.L."/>
            <person name="Ishikawa N.K."/>
            <person name="Vargas-Isla R."/>
            <person name="Ushijima S."/>
            <person name="Smith C.A."/>
            <person name="Ahrendt S."/>
            <person name="Andreopoulos W."/>
            <person name="He G."/>
            <person name="Labutti K."/>
            <person name="Lipzen A."/>
            <person name="Ng V."/>
            <person name="Sandor L."/>
            <person name="Barry K."/>
            <person name="Martinez A.T."/>
            <person name="Xiao Y."/>
            <person name="Gibbons J.G."/>
            <person name="Terashima K."/>
            <person name="Hibbett D.S."/>
            <person name="Grigoriev I.V."/>
        </authorList>
    </citation>
    <scope>NUCLEOTIDE SEQUENCE</scope>
    <source>
        <strain evidence="6">Sp2 HRB7682 ss15</strain>
    </source>
</reference>